<feature type="domain" description="Acyl-CoA thioesterase-like C-terminal" evidence="2">
    <location>
        <begin position="155"/>
        <end position="275"/>
    </location>
</feature>
<dbReference type="InterPro" id="IPR029069">
    <property type="entry name" value="HotDog_dom_sf"/>
</dbReference>
<dbReference type="InterPro" id="IPR049449">
    <property type="entry name" value="TesB_ACOT8-like_N"/>
</dbReference>
<evidence type="ECO:0000259" key="1">
    <source>
        <dbReference type="Pfam" id="PF13622"/>
    </source>
</evidence>
<dbReference type="SUPFAM" id="SSF54637">
    <property type="entry name" value="Thioesterase/thiol ester dehydrase-isomerase"/>
    <property type="match status" value="2"/>
</dbReference>
<reference evidence="4" key="1">
    <citation type="submission" date="2018-04" db="EMBL/GenBank/DDBJ databases">
        <authorList>
            <person name="Watanabe M."/>
            <person name="Kojima H."/>
        </authorList>
    </citation>
    <scope>NUCLEOTIDE SEQUENCE [LARGE SCALE GENOMIC DNA]</scope>
    <source>
        <strain evidence="4">Dysh456</strain>
    </source>
</reference>
<gene>
    <name evidence="3" type="ORF">ALSL_2549</name>
</gene>
<dbReference type="Gene3D" id="2.40.160.210">
    <property type="entry name" value="Acyl-CoA thioesterase, double hotdog domain"/>
    <property type="match status" value="1"/>
</dbReference>
<accession>A0A2Z6E7R7</accession>
<dbReference type="KEGG" id="rbd:ALSL_2549"/>
<evidence type="ECO:0000313" key="3">
    <source>
        <dbReference type="EMBL" id="BBD81173.1"/>
    </source>
</evidence>
<dbReference type="InterPro" id="IPR042171">
    <property type="entry name" value="Acyl-CoA_hotdog"/>
</dbReference>
<evidence type="ECO:0000313" key="4">
    <source>
        <dbReference type="Proteomes" id="UP000270530"/>
    </source>
</evidence>
<name>A0A2Z6E7R7_9GAMM</name>
<keyword evidence="4" id="KW-1185">Reference proteome</keyword>
<organism evidence="3 4">
    <name type="scientific">Aerosticca soli</name>
    <dbReference type="NCBI Taxonomy" id="2010829"/>
    <lineage>
        <taxon>Bacteria</taxon>
        <taxon>Pseudomonadati</taxon>
        <taxon>Pseudomonadota</taxon>
        <taxon>Gammaproteobacteria</taxon>
        <taxon>Lysobacterales</taxon>
        <taxon>Rhodanobacteraceae</taxon>
        <taxon>Aerosticca</taxon>
    </lineage>
</organism>
<dbReference type="EMBL" id="AP018560">
    <property type="protein sequence ID" value="BBD81173.1"/>
    <property type="molecule type" value="Genomic_DNA"/>
</dbReference>
<evidence type="ECO:0000259" key="2">
    <source>
        <dbReference type="Pfam" id="PF20789"/>
    </source>
</evidence>
<dbReference type="AlphaFoldDB" id="A0A2Z6E7R7"/>
<reference evidence="4" key="2">
    <citation type="submission" date="2018-06" db="EMBL/GenBank/DDBJ databases">
        <title>Genome sequence of Rhodanobacteraceae bacterium strain Dysh456.</title>
        <authorList>
            <person name="Fukui M."/>
        </authorList>
    </citation>
    <scope>NUCLEOTIDE SEQUENCE [LARGE SCALE GENOMIC DNA]</scope>
    <source>
        <strain evidence="4">Dysh456</strain>
    </source>
</reference>
<feature type="domain" description="Acyl-CoA thioesterase-like N-terminal HotDog" evidence="1">
    <location>
        <begin position="37"/>
        <end position="120"/>
    </location>
</feature>
<dbReference type="InterPro" id="IPR049450">
    <property type="entry name" value="ACOT8-like_C"/>
</dbReference>
<dbReference type="Pfam" id="PF20789">
    <property type="entry name" value="4HBT_3C"/>
    <property type="match status" value="1"/>
</dbReference>
<dbReference type="Proteomes" id="UP000270530">
    <property type="component" value="Chromosome"/>
</dbReference>
<sequence length="281" mass="29886">MPHRASRRVTIAAMADATFDALYRLRDEDLVASAHTRGPWDAAAQHGGAPAALVVQLVTQAEDAPDFRFARLVMELLRPVPVGALTAAVEPAPSGRNVHRHAVVLRAAGKEVVRAQVSFARARHGPLAPEDSIDEPGMPPRGRDRPLVIPGMASDGPSFLTTAMDTDMADAGAGRAGPAAVWFRLRVPVLSGMPTSAAARAVAAADFGNGISWVLPFADYTFLNYDLTVQLHRLPRGPWIGVRAQTRLGPDGAGLCTSRLYDEEGPLGFAQQGLLIQPRAT</sequence>
<dbReference type="Pfam" id="PF13622">
    <property type="entry name" value="4HBT_3"/>
    <property type="match status" value="1"/>
</dbReference>
<protein>
    <submittedName>
        <fullName evidence="3">TesB-like acyl-CoA thioesterase 5</fullName>
    </submittedName>
</protein>
<proteinExistence type="predicted"/>